<accession>I4EWK1</accession>
<dbReference type="eggNOG" id="ENOG502ZCE3">
    <property type="taxonomic scope" value="Bacteria"/>
</dbReference>
<dbReference type="KEGG" id="mmar:MODMU_2332"/>
<sequence>MVPPPGAGKTAALPGGSRERPAVATVRRVAGPSIRLVVPYFGARPSYFPLVVRSMAANPDVEWLMLTDAPVPGASANLTVQRWELADLVARFQRHVDVPLAVEGPYKLCDLRPAFGEVLADELAGCDFWGHCDLDVVFGRIRDHLPPEAFSADKVLVQGNFALYRNTPAAAGWWRHEIDGVSHRDVLTDPAARHFDEWAGIYLLLRDLGVPIWQEQTIFDLSFARYRTRAEHPPGRDPRRYAWEDGEVCEYRLEHGQVVRRTALLVHLQKRVMRAPSAEVLAADRYWIDANGFAVQRGVSPWAVRAARVPRGPELVGLYVRRVQRAVRRRAMRRARERARGRATAPTLEG</sequence>
<evidence type="ECO:0000313" key="1">
    <source>
        <dbReference type="EMBL" id="CCH87764.1"/>
    </source>
</evidence>
<proteinExistence type="predicted"/>
<dbReference type="EMBL" id="FO203431">
    <property type="protein sequence ID" value="CCH87764.1"/>
    <property type="molecule type" value="Genomic_DNA"/>
</dbReference>
<protein>
    <submittedName>
        <fullName evidence="1">Uncharacterized protein</fullName>
    </submittedName>
</protein>
<dbReference type="InterPro" id="IPR046733">
    <property type="entry name" value="DUF6625"/>
</dbReference>
<dbReference type="STRING" id="477641.MODMU_2332"/>
<dbReference type="Pfam" id="PF20330">
    <property type="entry name" value="DUF6625"/>
    <property type="match status" value="1"/>
</dbReference>
<dbReference type="OMA" id="DFKPTYG"/>
<dbReference type="HOGENOM" id="CLU_068038_0_0_11"/>
<gene>
    <name evidence="1" type="ordered locus">MODMU_2332</name>
</gene>
<dbReference type="AlphaFoldDB" id="I4EWK1"/>
<evidence type="ECO:0000313" key="2">
    <source>
        <dbReference type="Proteomes" id="UP000006461"/>
    </source>
</evidence>
<organism evidence="1 2">
    <name type="scientific">Modestobacter italicus (strain DSM 44449 / CECT 9708 / BC 501)</name>
    <dbReference type="NCBI Taxonomy" id="2732864"/>
    <lineage>
        <taxon>Bacteria</taxon>
        <taxon>Bacillati</taxon>
        <taxon>Actinomycetota</taxon>
        <taxon>Actinomycetes</taxon>
        <taxon>Geodermatophilales</taxon>
        <taxon>Geodermatophilaceae</taxon>
        <taxon>Modestobacter</taxon>
    </lineage>
</organism>
<keyword evidence="2" id="KW-1185">Reference proteome</keyword>
<dbReference type="Proteomes" id="UP000006461">
    <property type="component" value="Chromosome"/>
</dbReference>
<name>I4EWK1_MODI5</name>
<reference evidence="1 2" key="1">
    <citation type="journal article" date="2012" name="J. Bacteriol.">
        <title>Genome Sequence of Radiation-Resistant Modestobacter marinus Strain BC501, a Representative Actinobacterium That Thrives on Calcareous Stone Surfaces.</title>
        <authorList>
            <person name="Normand P."/>
            <person name="Gury J."/>
            <person name="Pujic P."/>
            <person name="Chouaia B."/>
            <person name="Crotti E."/>
            <person name="Brusetti L."/>
            <person name="Daffonchio D."/>
            <person name="Vacherie B."/>
            <person name="Barbe V."/>
            <person name="Medigue C."/>
            <person name="Calteau A."/>
            <person name="Ghodhbane-Gtari F."/>
            <person name="Essoussi I."/>
            <person name="Nouioui I."/>
            <person name="Abbassi-Ghozzi I."/>
            <person name="Gtari M."/>
        </authorList>
    </citation>
    <scope>NUCLEOTIDE SEQUENCE [LARGE SCALE GENOMIC DNA]</scope>
    <source>
        <strain evidence="2">BC 501</strain>
    </source>
</reference>